<proteinExistence type="predicted"/>
<dbReference type="EMBL" id="CP042243">
    <property type="protein sequence ID" value="QEK12707.1"/>
    <property type="molecule type" value="Genomic_DNA"/>
</dbReference>
<dbReference type="KEGG" id="crs:FQB35_10390"/>
<dbReference type="InterPro" id="IPR018392">
    <property type="entry name" value="LysM"/>
</dbReference>
<evidence type="ECO:0000259" key="1">
    <source>
        <dbReference type="PROSITE" id="PS51782"/>
    </source>
</evidence>
<dbReference type="AlphaFoldDB" id="A0A5C0SGC3"/>
<organism evidence="2 3">
    <name type="scientific">Crassaminicella thermophila</name>
    <dbReference type="NCBI Taxonomy" id="2599308"/>
    <lineage>
        <taxon>Bacteria</taxon>
        <taxon>Bacillati</taxon>
        <taxon>Bacillota</taxon>
        <taxon>Clostridia</taxon>
        <taxon>Eubacteriales</taxon>
        <taxon>Clostridiaceae</taxon>
        <taxon>Crassaminicella</taxon>
    </lineage>
</organism>
<reference evidence="2 3" key="1">
    <citation type="submission" date="2019-07" db="EMBL/GenBank/DDBJ databases">
        <title>Complete genome of Crassaminicella thermophila SY095.</title>
        <authorList>
            <person name="Li X."/>
        </authorList>
    </citation>
    <scope>NUCLEOTIDE SEQUENCE [LARGE SCALE GENOMIC DNA]</scope>
    <source>
        <strain evidence="2 3">SY095</strain>
    </source>
</reference>
<dbReference type="CDD" id="cd00118">
    <property type="entry name" value="LysM"/>
    <property type="match status" value="1"/>
</dbReference>
<evidence type="ECO:0000313" key="2">
    <source>
        <dbReference type="EMBL" id="QEK12707.1"/>
    </source>
</evidence>
<sequence length="193" mass="22215">MSLAPLKYKSYIWPVNPSTYTMRYEKNTAVHHYPYTNINEVEDLGMKPREVSGTGEFIGEGAYEEFGKLASVFYDPGPGLLVHPVWQIQQAVFTRLEPEQEPTPNYVRYSFSFIEHIPETKIVEVKKEMVLPYTYEAKPAMISKAELKEHIVKKGECLSLIAKRYGTTWKEIVKKNPSIKNPNLIYPGQKLIV</sequence>
<dbReference type="PROSITE" id="PS51782">
    <property type="entry name" value="LYSM"/>
    <property type="match status" value="1"/>
</dbReference>
<dbReference type="SUPFAM" id="SSF54106">
    <property type="entry name" value="LysM domain"/>
    <property type="match status" value="1"/>
</dbReference>
<dbReference type="Proteomes" id="UP000324646">
    <property type="component" value="Chromosome"/>
</dbReference>
<gene>
    <name evidence="2" type="ORF">FQB35_10390</name>
</gene>
<evidence type="ECO:0000313" key="3">
    <source>
        <dbReference type="Proteomes" id="UP000324646"/>
    </source>
</evidence>
<accession>A0A5C0SGC3</accession>
<dbReference type="InterPro" id="IPR009826">
    <property type="entry name" value="DNA_circ_N"/>
</dbReference>
<dbReference type="RefSeq" id="WP_148809853.1">
    <property type="nucleotide sequence ID" value="NZ_CP042243.1"/>
</dbReference>
<dbReference type="Pfam" id="PF07157">
    <property type="entry name" value="DNA_circ_N"/>
    <property type="match status" value="1"/>
</dbReference>
<dbReference type="OrthoDB" id="9783944at2"/>
<name>A0A5C0SGC3_CRATE</name>
<dbReference type="SMART" id="SM00257">
    <property type="entry name" value="LysM"/>
    <property type="match status" value="1"/>
</dbReference>
<dbReference type="Pfam" id="PF01476">
    <property type="entry name" value="LysM"/>
    <property type="match status" value="1"/>
</dbReference>
<feature type="domain" description="LysM" evidence="1">
    <location>
        <begin position="148"/>
        <end position="193"/>
    </location>
</feature>
<dbReference type="InterPro" id="IPR036779">
    <property type="entry name" value="LysM_dom_sf"/>
</dbReference>
<dbReference type="Gene3D" id="3.10.350.10">
    <property type="entry name" value="LysM domain"/>
    <property type="match status" value="1"/>
</dbReference>
<keyword evidence="3" id="KW-1185">Reference proteome</keyword>
<protein>
    <submittedName>
        <fullName evidence="2">LysM peptidoglycan-binding domain-containing protein</fullName>
    </submittedName>
</protein>